<sequence>MIDLMNKATTRISKIAWGTSEVKKKSRELLIAEYLRRSSLFLEAHSFEAGPFFSPAKVVRTDLDLEDRINSIFFESGKPNLLCKTICLRYLEWTYLVDKGEITYDECQDIYEPLIKYFERGGDLRLDQGIYLDYGFGAFPIDNWCERYSKLHAIDISDENLDNIDDMSN</sequence>
<name>A0ABN8GYW4_9BACL</name>
<organism evidence="1 2">
    <name type="scientific">Paenibacillus plantiphilus</name>
    <dbReference type="NCBI Taxonomy" id="2905650"/>
    <lineage>
        <taxon>Bacteria</taxon>
        <taxon>Bacillati</taxon>
        <taxon>Bacillota</taxon>
        <taxon>Bacilli</taxon>
        <taxon>Bacillales</taxon>
        <taxon>Paenibacillaceae</taxon>
        <taxon>Paenibacillus</taxon>
    </lineage>
</organism>
<dbReference type="EMBL" id="CAKMMF010000038">
    <property type="protein sequence ID" value="CAH1222325.1"/>
    <property type="molecule type" value="Genomic_DNA"/>
</dbReference>
<dbReference type="RefSeq" id="WP_236346220.1">
    <property type="nucleotide sequence ID" value="NZ_CAKMMF010000038.1"/>
</dbReference>
<evidence type="ECO:0000313" key="2">
    <source>
        <dbReference type="Proteomes" id="UP000838686"/>
    </source>
</evidence>
<comment type="caution">
    <text evidence="1">The sequence shown here is derived from an EMBL/GenBank/DDBJ whole genome shotgun (WGS) entry which is preliminary data.</text>
</comment>
<reference evidence="1" key="1">
    <citation type="submission" date="2022-01" db="EMBL/GenBank/DDBJ databases">
        <authorList>
            <person name="Criscuolo A."/>
        </authorList>
    </citation>
    <scope>NUCLEOTIDE SEQUENCE</scope>
    <source>
        <strain evidence="1">CIP111893</strain>
    </source>
</reference>
<evidence type="ECO:0000313" key="1">
    <source>
        <dbReference type="EMBL" id="CAH1222325.1"/>
    </source>
</evidence>
<accession>A0ABN8GYW4</accession>
<gene>
    <name evidence="1" type="ORF">PAECIP111893_04846</name>
</gene>
<proteinExistence type="predicted"/>
<dbReference type="Proteomes" id="UP000838686">
    <property type="component" value="Unassembled WGS sequence"/>
</dbReference>
<keyword evidence="2" id="KW-1185">Reference proteome</keyword>
<protein>
    <submittedName>
        <fullName evidence="1">Uncharacterized protein</fullName>
    </submittedName>
</protein>